<dbReference type="PANTHER" id="PTHR19848">
    <property type="entry name" value="WD40 REPEAT PROTEIN"/>
    <property type="match status" value="1"/>
</dbReference>
<dbReference type="SUPFAM" id="SSF50978">
    <property type="entry name" value="WD40 repeat-like"/>
    <property type="match status" value="1"/>
</dbReference>
<protein>
    <submittedName>
        <fullName evidence="6">WD40 repeat-like protein</fullName>
    </submittedName>
</protein>
<keyword evidence="1 3" id="KW-0853">WD repeat</keyword>
<dbReference type="PROSITE" id="PS50294">
    <property type="entry name" value="WD_REPEATS_REGION"/>
    <property type="match status" value="4"/>
</dbReference>
<feature type="repeat" description="WD" evidence="3">
    <location>
        <begin position="451"/>
        <end position="490"/>
    </location>
</feature>
<evidence type="ECO:0000256" key="4">
    <source>
        <dbReference type="SAM" id="MobiDB-lite"/>
    </source>
</evidence>
<dbReference type="AlphaFoldDB" id="A0A1B7T9M9"/>
<feature type="repeat" description="WD" evidence="3">
    <location>
        <begin position="337"/>
        <end position="371"/>
    </location>
</feature>
<feature type="repeat" description="WD" evidence="3">
    <location>
        <begin position="550"/>
        <end position="589"/>
    </location>
</feature>
<evidence type="ECO:0000259" key="5">
    <source>
        <dbReference type="PROSITE" id="PS50181"/>
    </source>
</evidence>
<reference evidence="7" key="1">
    <citation type="journal article" date="2016" name="Proc. Natl. Acad. Sci. U.S.A.">
        <title>Comparative genomics of biotechnologically important yeasts.</title>
        <authorList>
            <person name="Riley R."/>
            <person name="Haridas S."/>
            <person name="Wolfe K.H."/>
            <person name="Lopes M.R."/>
            <person name="Hittinger C.T."/>
            <person name="Goeker M."/>
            <person name="Salamov A.A."/>
            <person name="Wisecaver J.H."/>
            <person name="Long T.M."/>
            <person name="Calvey C.H."/>
            <person name="Aerts A.L."/>
            <person name="Barry K.W."/>
            <person name="Choi C."/>
            <person name="Clum A."/>
            <person name="Coughlan A.Y."/>
            <person name="Deshpande S."/>
            <person name="Douglass A.P."/>
            <person name="Hanson S.J."/>
            <person name="Klenk H.-P."/>
            <person name="LaButti K.M."/>
            <person name="Lapidus A."/>
            <person name="Lindquist E.A."/>
            <person name="Lipzen A.M."/>
            <person name="Meier-Kolthoff J.P."/>
            <person name="Ohm R.A."/>
            <person name="Otillar R.P."/>
            <person name="Pangilinan J.L."/>
            <person name="Peng Y."/>
            <person name="Rokas A."/>
            <person name="Rosa C.A."/>
            <person name="Scheuner C."/>
            <person name="Sibirny A.A."/>
            <person name="Slot J.C."/>
            <person name="Stielow J.B."/>
            <person name="Sun H."/>
            <person name="Kurtzman C.P."/>
            <person name="Blackwell M."/>
            <person name="Grigoriev I.V."/>
            <person name="Jeffries T.W."/>
        </authorList>
    </citation>
    <scope>NUCLEOTIDE SEQUENCE [LARGE SCALE GENOMIC DNA]</scope>
    <source>
        <strain evidence="7">NRRL Y-1626</strain>
    </source>
</reference>
<dbReference type="EMBL" id="LXPE01000100">
    <property type="protein sequence ID" value="OBA25449.1"/>
    <property type="molecule type" value="Genomic_DNA"/>
</dbReference>
<dbReference type="InterPro" id="IPR036047">
    <property type="entry name" value="F-box-like_dom_sf"/>
</dbReference>
<name>A0A1B7T9M9_9ASCO</name>
<dbReference type="Proteomes" id="UP000092321">
    <property type="component" value="Unassembled WGS sequence"/>
</dbReference>
<evidence type="ECO:0000256" key="1">
    <source>
        <dbReference type="ARBA" id="ARBA00022574"/>
    </source>
</evidence>
<proteinExistence type="predicted"/>
<dbReference type="SMART" id="SM00256">
    <property type="entry name" value="FBOX"/>
    <property type="match status" value="1"/>
</dbReference>
<gene>
    <name evidence="6" type="ORF">HANVADRAFT_3745</name>
</gene>
<feature type="region of interest" description="Disordered" evidence="4">
    <location>
        <begin position="736"/>
        <end position="779"/>
    </location>
</feature>
<dbReference type="PROSITE" id="PS50082">
    <property type="entry name" value="WD_REPEATS_2"/>
    <property type="match status" value="5"/>
</dbReference>
<comment type="caution">
    <text evidence="6">The sequence shown here is derived from an EMBL/GenBank/DDBJ whole genome shotgun (WGS) entry which is preliminary data.</text>
</comment>
<feature type="compositionally biased region" description="Acidic residues" evidence="4">
    <location>
        <begin position="751"/>
        <end position="769"/>
    </location>
</feature>
<dbReference type="InterPro" id="IPR019775">
    <property type="entry name" value="WD40_repeat_CS"/>
</dbReference>
<evidence type="ECO:0000313" key="6">
    <source>
        <dbReference type="EMBL" id="OBA25449.1"/>
    </source>
</evidence>
<dbReference type="PRINTS" id="PR00320">
    <property type="entry name" value="GPROTEINBRPT"/>
</dbReference>
<evidence type="ECO:0000256" key="2">
    <source>
        <dbReference type="ARBA" id="ARBA00022737"/>
    </source>
</evidence>
<dbReference type="InterPro" id="IPR036322">
    <property type="entry name" value="WD40_repeat_dom_sf"/>
</dbReference>
<dbReference type="InterPro" id="IPR001810">
    <property type="entry name" value="F-box_dom"/>
</dbReference>
<dbReference type="Gene3D" id="2.130.10.10">
    <property type="entry name" value="YVTN repeat-like/Quinoprotein amine dehydrogenase"/>
    <property type="match status" value="1"/>
</dbReference>
<dbReference type="PANTHER" id="PTHR19848:SF8">
    <property type="entry name" value="F-BOX AND WD REPEAT DOMAIN CONTAINING 7"/>
    <property type="match status" value="1"/>
</dbReference>
<dbReference type="Gene3D" id="1.20.1280.50">
    <property type="match status" value="1"/>
</dbReference>
<dbReference type="PROSITE" id="PS50181">
    <property type="entry name" value="FBOX"/>
    <property type="match status" value="1"/>
</dbReference>
<keyword evidence="7" id="KW-1185">Reference proteome</keyword>
<dbReference type="CDD" id="cd00200">
    <property type="entry name" value="WD40"/>
    <property type="match status" value="1"/>
</dbReference>
<organism evidence="6 7">
    <name type="scientific">Hanseniaspora valbyensis NRRL Y-1626</name>
    <dbReference type="NCBI Taxonomy" id="766949"/>
    <lineage>
        <taxon>Eukaryota</taxon>
        <taxon>Fungi</taxon>
        <taxon>Dikarya</taxon>
        <taxon>Ascomycota</taxon>
        <taxon>Saccharomycotina</taxon>
        <taxon>Saccharomycetes</taxon>
        <taxon>Saccharomycodales</taxon>
        <taxon>Saccharomycodaceae</taxon>
        <taxon>Hanseniaspora</taxon>
    </lineage>
</organism>
<accession>A0A1B7T9M9</accession>
<dbReference type="SMART" id="SM00320">
    <property type="entry name" value="WD40"/>
    <property type="match status" value="6"/>
</dbReference>
<feature type="repeat" description="WD" evidence="3">
    <location>
        <begin position="491"/>
        <end position="525"/>
    </location>
</feature>
<dbReference type="Pfam" id="PF12937">
    <property type="entry name" value="F-box-like"/>
    <property type="match status" value="1"/>
</dbReference>
<keyword evidence="2" id="KW-0677">Repeat</keyword>
<dbReference type="OrthoDB" id="190105at2759"/>
<dbReference type="PROSITE" id="PS00678">
    <property type="entry name" value="WD_REPEATS_1"/>
    <property type="match status" value="4"/>
</dbReference>
<dbReference type="InterPro" id="IPR001680">
    <property type="entry name" value="WD40_rpt"/>
</dbReference>
<evidence type="ECO:0000313" key="7">
    <source>
        <dbReference type="Proteomes" id="UP000092321"/>
    </source>
</evidence>
<dbReference type="Pfam" id="PF00400">
    <property type="entry name" value="WD40"/>
    <property type="match status" value="4"/>
</dbReference>
<dbReference type="InterPro" id="IPR020472">
    <property type="entry name" value="WD40_PAC1"/>
</dbReference>
<feature type="repeat" description="WD" evidence="3">
    <location>
        <begin position="379"/>
        <end position="423"/>
    </location>
</feature>
<evidence type="ECO:0000256" key="3">
    <source>
        <dbReference type="PROSITE-ProRule" id="PRU00221"/>
    </source>
</evidence>
<dbReference type="CDD" id="cd09917">
    <property type="entry name" value="F-box_SF"/>
    <property type="match status" value="1"/>
</dbReference>
<dbReference type="InterPro" id="IPR015943">
    <property type="entry name" value="WD40/YVTN_repeat-like_dom_sf"/>
</dbReference>
<sequence>MKFNNNQSKSSRITYDTRINTNNTHNKISKLNNNSKKNNKSYVNDKLLEYYIKENLINNSTIVSQTNGDKIYPLLDLDTESISNTNASIITKIVNKEISNINTTTNNNNNNNNNVILSPDNSDNESSSNSNSNNTNSVNNNSNNNSNSMLADNNNIEKLLDSNLLKQHDELALWQLLKSLNKTEISDLINTIKPALKTDFTQVLPQNVITEIFTNLPITDLKECMLVNKSFENLIKQDDNLWTFVMKRENYFKNTKIKDKQDENEFLLQSNYSKFKNVELKFYNWRRSDKVPFTRIVNAHDVDVITCLELTPFHVITAADDTFIKIYDQQGSFLKTLKGHDGGVWALKYNTESNQLITAGTDRTIRIWDLNKFVCTHVFMGHTSTVRCLDLTDTEEYGRVIVSGSRDSNVLVWKLPSNDKLTDSIDGNIEDNNEPITLPMLDRNKYYVGTLKGHTDSVRSMSVHKDILVTGSYDGTCRIWDLKQMKCITVLKGHGNRVYAVCFDHVRQKIFSTSTDFRIFVWDLRIDRNYSYKDFDNNRQLTYNRPAMILNGHAGLVGLLELKGDILCSAAADGSVKGWDVNDYKVLFQYYHDGTVPTSSFWFDENFLILGSESQFTICDLRTGKQLHHELLKDADNIWGIKANGDRVYAAIVQDHCSKLAVLDFSNKVEREGYINYDSNVNGGLCVDEDYMMERRGKTFLRLLEDWEADHRPNILNHIISLDTNILMDHPTSDEEYANWDRDADGHSSISDDDDEEEEEDEDDVEEVGNYEISTYGMR</sequence>
<feature type="region of interest" description="Disordered" evidence="4">
    <location>
        <begin position="103"/>
        <end position="150"/>
    </location>
</feature>
<dbReference type="SUPFAM" id="SSF81383">
    <property type="entry name" value="F-box domain"/>
    <property type="match status" value="1"/>
</dbReference>
<feature type="domain" description="F-box" evidence="5">
    <location>
        <begin position="198"/>
        <end position="245"/>
    </location>
</feature>